<dbReference type="EMBL" id="AP012337">
    <property type="protein sequence ID" value="BAL99036.1"/>
    <property type="molecule type" value="Genomic_DNA"/>
</dbReference>
<dbReference type="Proteomes" id="UP000007880">
    <property type="component" value="Chromosome"/>
</dbReference>
<evidence type="ECO:0000313" key="1">
    <source>
        <dbReference type="EMBL" id="BAL99036.1"/>
    </source>
</evidence>
<keyword evidence="2" id="KW-1185">Reference proteome</keyword>
<evidence type="ECO:0000313" key="2">
    <source>
        <dbReference type="Proteomes" id="UP000007880"/>
    </source>
</evidence>
<dbReference type="eggNOG" id="ENOG5033D27">
    <property type="taxonomic scope" value="Bacteria"/>
</dbReference>
<proteinExistence type="predicted"/>
<dbReference type="OrthoDB" id="489089at2"/>
<dbReference type="RefSeq" id="WP_014432277.1">
    <property type="nucleotide sequence ID" value="NC_017079.1"/>
</dbReference>
<dbReference type="HOGENOM" id="CLU_182243_2_0_0"/>
<reference evidence="1 2" key="1">
    <citation type="submission" date="2012-02" db="EMBL/GenBank/DDBJ databases">
        <title>Complete genome sequence of Caldilinea aerophila DSM 14535 (= NBRC 102666).</title>
        <authorList>
            <person name="Oguchi A."/>
            <person name="Hosoyama A."/>
            <person name="Sekine M."/>
            <person name="Fukai R."/>
            <person name="Kato Y."/>
            <person name="Nakamura S."/>
            <person name="Hanada S."/>
            <person name="Yamazaki S."/>
            <person name="Fujita N."/>
        </authorList>
    </citation>
    <scope>NUCLEOTIDE SEQUENCE [LARGE SCALE GENOMIC DNA]</scope>
    <source>
        <strain evidence="2">DSM 14535 / JCM 11387 / NBRC 104270 / STL-6-O1</strain>
    </source>
</reference>
<organism evidence="1 2">
    <name type="scientific">Caldilinea aerophila (strain DSM 14535 / JCM 11387 / NBRC 104270 / STL-6-O1)</name>
    <dbReference type="NCBI Taxonomy" id="926550"/>
    <lineage>
        <taxon>Bacteria</taxon>
        <taxon>Bacillati</taxon>
        <taxon>Chloroflexota</taxon>
        <taxon>Caldilineae</taxon>
        <taxon>Caldilineales</taxon>
        <taxon>Caldilineaceae</taxon>
        <taxon>Caldilinea</taxon>
    </lineage>
</organism>
<dbReference type="STRING" id="926550.CLDAP_09970"/>
<dbReference type="KEGG" id="cap:CLDAP_09970"/>
<accession>I0I199</accession>
<name>I0I199_CALAS</name>
<protein>
    <submittedName>
        <fullName evidence="1">Uncharacterized protein</fullName>
    </submittedName>
</protein>
<dbReference type="AlphaFoldDB" id="I0I199"/>
<gene>
    <name evidence="1" type="ordered locus">CLDAP_09970</name>
</gene>
<sequence length="73" mass="8275">MTLTEILPTIRQLPVPDKIRLIRILAEELDVEANFFPFEPYKVYYLATPYNVFGAGKALMDATPTTDTLVKAE</sequence>